<dbReference type="InterPro" id="IPR025705">
    <property type="entry name" value="Beta_hexosaminidase_sua/sub"/>
</dbReference>
<comment type="catalytic activity">
    <reaction evidence="1">
        <text>Hydrolysis of terminal non-reducing N-acetyl-D-hexosamine residues in N-acetyl-beta-D-hexosaminides.</text>
        <dbReference type="EC" id="3.2.1.52"/>
    </reaction>
</comment>
<dbReference type="SUPFAM" id="SSF51445">
    <property type="entry name" value="(Trans)glycosidases"/>
    <property type="match status" value="1"/>
</dbReference>
<accession>A0ABS4TTY9</accession>
<comment type="similarity">
    <text evidence="2">Belongs to the glycosyl hydrolase 20 family.</text>
</comment>
<keyword evidence="5 8" id="KW-0326">Glycosidase</keyword>
<evidence type="ECO:0000259" key="7">
    <source>
        <dbReference type="Pfam" id="PF02838"/>
    </source>
</evidence>
<proteinExistence type="inferred from homology"/>
<evidence type="ECO:0000256" key="1">
    <source>
        <dbReference type="ARBA" id="ARBA00001231"/>
    </source>
</evidence>
<evidence type="ECO:0000313" key="9">
    <source>
        <dbReference type="Proteomes" id="UP001519332"/>
    </source>
</evidence>
<sequence>MTFSVVPVPAEIRPVPQESFQITAATRVRALGAASPVGAYLSEILAIPSGADGEISLEIGETGVGDAGYRLDVSRAGVVLTANTGTGLFAGVQTLRQITDGQGLVQGCEILDYPRFRHRGAMLDVARHFYSPAEVKRYIDQLAQYKINVLHLHLTDDQGWRLDIESWPKLATIGGATQIGGGPGGCYTQAEYRDIVAHATSRHITVIPEIDIPGHVNAALVAYPELSCDGVAPLPFTTTGTATGFSSLSTDKEITYRFVEDVLTEVAALTPGEYLHIGTDETHATPGEGAQNFIRRVLPMVTGLGKKAMGWHEILKATPDAVAQFWSKKAPDPLVTEAALNGTKILLSPANKVYLDMKYTPDSPIGFKWAGYIELRDAYDWDPGTYLDAVPEDAILGVEAPLWSEHLRSRDDLDFMAFPRIAAVAELGWSPRSAHGWENFATRLAQHGPRWEAEGIAFYRSPQIPWA</sequence>
<evidence type="ECO:0000256" key="4">
    <source>
        <dbReference type="ARBA" id="ARBA00022801"/>
    </source>
</evidence>
<organism evidence="8 9">
    <name type="scientific">Kibdelosporangium banguiense</name>
    <dbReference type="NCBI Taxonomy" id="1365924"/>
    <lineage>
        <taxon>Bacteria</taxon>
        <taxon>Bacillati</taxon>
        <taxon>Actinomycetota</taxon>
        <taxon>Actinomycetes</taxon>
        <taxon>Pseudonocardiales</taxon>
        <taxon>Pseudonocardiaceae</taxon>
        <taxon>Kibdelosporangium</taxon>
    </lineage>
</organism>
<evidence type="ECO:0000259" key="6">
    <source>
        <dbReference type="Pfam" id="PF00728"/>
    </source>
</evidence>
<dbReference type="GO" id="GO:0004563">
    <property type="term" value="F:beta-N-acetylhexosaminidase activity"/>
    <property type="evidence" value="ECO:0007669"/>
    <property type="project" value="UniProtKB-EC"/>
</dbReference>
<evidence type="ECO:0000313" key="8">
    <source>
        <dbReference type="EMBL" id="MBP2327416.1"/>
    </source>
</evidence>
<dbReference type="Pfam" id="PF00728">
    <property type="entry name" value="Glyco_hydro_20"/>
    <property type="match status" value="2"/>
</dbReference>
<dbReference type="PANTHER" id="PTHR22600:SF57">
    <property type="entry name" value="BETA-N-ACETYLHEXOSAMINIDASE"/>
    <property type="match status" value="1"/>
</dbReference>
<keyword evidence="4 8" id="KW-0378">Hydrolase</keyword>
<feature type="domain" description="Glycoside hydrolase family 20 catalytic" evidence="6">
    <location>
        <begin position="116"/>
        <end position="284"/>
    </location>
</feature>
<reference evidence="8 9" key="1">
    <citation type="submission" date="2021-03" db="EMBL/GenBank/DDBJ databases">
        <title>Sequencing the genomes of 1000 actinobacteria strains.</title>
        <authorList>
            <person name="Klenk H.-P."/>
        </authorList>
    </citation>
    <scope>NUCLEOTIDE SEQUENCE [LARGE SCALE GENOMIC DNA]</scope>
    <source>
        <strain evidence="8 9">DSM 46670</strain>
    </source>
</reference>
<gene>
    <name evidence="8" type="ORF">JOF56_007801</name>
</gene>
<keyword evidence="9" id="KW-1185">Reference proteome</keyword>
<evidence type="ECO:0000256" key="3">
    <source>
        <dbReference type="ARBA" id="ARBA00012663"/>
    </source>
</evidence>
<dbReference type="SUPFAM" id="SSF55545">
    <property type="entry name" value="beta-N-acetylhexosaminidase-like domain"/>
    <property type="match status" value="1"/>
</dbReference>
<dbReference type="Gene3D" id="3.20.20.80">
    <property type="entry name" value="Glycosidases"/>
    <property type="match status" value="1"/>
</dbReference>
<dbReference type="PRINTS" id="PR00738">
    <property type="entry name" value="GLHYDRLASE20"/>
</dbReference>
<name>A0ABS4TTY9_9PSEU</name>
<feature type="domain" description="Glycoside hydrolase family 20 catalytic" evidence="6">
    <location>
        <begin position="290"/>
        <end position="431"/>
    </location>
</feature>
<dbReference type="Gene3D" id="3.30.379.10">
    <property type="entry name" value="Chitobiase/beta-hexosaminidase domain 2-like"/>
    <property type="match status" value="1"/>
</dbReference>
<protein>
    <recommendedName>
        <fullName evidence="3">beta-N-acetylhexosaminidase</fullName>
        <ecNumber evidence="3">3.2.1.52</ecNumber>
    </recommendedName>
</protein>
<comment type="caution">
    <text evidence="8">The sequence shown here is derived from an EMBL/GenBank/DDBJ whole genome shotgun (WGS) entry which is preliminary data.</text>
</comment>
<dbReference type="CDD" id="cd06568">
    <property type="entry name" value="GH20_SpHex_like"/>
    <property type="match status" value="1"/>
</dbReference>
<dbReference type="InterPro" id="IPR029018">
    <property type="entry name" value="Hex-like_dom2"/>
</dbReference>
<dbReference type="EC" id="3.2.1.52" evidence="3"/>
<dbReference type="InterPro" id="IPR015882">
    <property type="entry name" value="HEX_bac_N"/>
</dbReference>
<feature type="domain" description="Beta-hexosaminidase bacterial type N-terminal" evidence="7">
    <location>
        <begin position="4"/>
        <end position="113"/>
    </location>
</feature>
<evidence type="ECO:0000256" key="5">
    <source>
        <dbReference type="ARBA" id="ARBA00023295"/>
    </source>
</evidence>
<dbReference type="EMBL" id="JAGINW010000001">
    <property type="protein sequence ID" value="MBP2327416.1"/>
    <property type="molecule type" value="Genomic_DNA"/>
</dbReference>
<evidence type="ECO:0000256" key="2">
    <source>
        <dbReference type="ARBA" id="ARBA00006285"/>
    </source>
</evidence>
<dbReference type="InterPro" id="IPR017853">
    <property type="entry name" value="GH"/>
</dbReference>
<dbReference type="InterPro" id="IPR015883">
    <property type="entry name" value="Glyco_hydro_20_cat"/>
</dbReference>
<dbReference type="PANTHER" id="PTHR22600">
    <property type="entry name" value="BETA-HEXOSAMINIDASE"/>
    <property type="match status" value="1"/>
</dbReference>
<dbReference type="Proteomes" id="UP001519332">
    <property type="component" value="Unassembled WGS sequence"/>
</dbReference>
<dbReference type="Pfam" id="PF02838">
    <property type="entry name" value="Glyco_hydro_20b"/>
    <property type="match status" value="1"/>
</dbReference>
<dbReference type="RefSeq" id="WP_209644363.1">
    <property type="nucleotide sequence ID" value="NZ_JAGINW010000001.1"/>
</dbReference>